<evidence type="ECO:0000256" key="4">
    <source>
        <dbReference type="ARBA" id="ARBA00023136"/>
    </source>
</evidence>
<organism evidence="7 8">
    <name type="scientific">Jeotgalibacillus soli</name>
    <dbReference type="NCBI Taxonomy" id="889306"/>
    <lineage>
        <taxon>Bacteria</taxon>
        <taxon>Bacillati</taxon>
        <taxon>Bacillota</taxon>
        <taxon>Bacilli</taxon>
        <taxon>Bacillales</taxon>
        <taxon>Caryophanaceae</taxon>
        <taxon>Jeotgalibacillus</taxon>
    </lineage>
</organism>
<name>A0A0C2VN57_9BACL</name>
<dbReference type="PATRIC" id="fig|889306.3.peg.2994"/>
<dbReference type="EMBL" id="JXRP01000018">
    <property type="protein sequence ID" value="KIL45438.1"/>
    <property type="molecule type" value="Genomic_DNA"/>
</dbReference>
<sequence>MLKKILSLGLMFGYILLPTDLIPDYLIIIGLTDDIAVVGFILQLMVKMAPLHLAEKFELYKK</sequence>
<evidence type="ECO:0000256" key="1">
    <source>
        <dbReference type="ARBA" id="ARBA00004127"/>
    </source>
</evidence>
<evidence type="ECO:0000313" key="8">
    <source>
        <dbReference type="Proteomes" id="UP000031938"/>
    </source>
</evidence>
<dbReference type="STRING" id="889306.KP78_29820"/>
<dbReference type="AlphaFoldDB" id="A0A0C2VN57"/>
<keyword evidence="2 5" id="KW-0812">Transmembrane</keyword>
<evidence type="ECO:0000256" key="3">
    <source>
        <dbReference type="ARBA" id="ARBA00022989"/>
    </source>
</evidence>
<keyword evidence="8" id="KW-1185">Reference proteome</keyword>
<dbReference type="GO" id="GO:0012505">
    <property type="term" value="C:endomembrane system"/>
    <property type="evidence" value="ECO:0007669"/>
    <property type="project" value="UniProtKB-SubCell"/>
</dbReference>
<dbReference type="Pfam" id="PF06803">
    <property type="entry name" value="DUF1232"/>
    <property type="match status" value="1"/>
</dbReference>
<reference evidence="7 8" key="1">
    <citation type="submission" date="2015-01" db="EMBL/GenBank/DDBJ databases">
        <title>Genome sequencing of Jeotgalibacillus soli.</title>
        <authorList>
            <person name="Goh K.M."/>
            <person name="Chan K.-G."/>
            <person name="Yaakop A.S."/>
            <person name="Ee R."/>
            <person name="Gan H.M."/>
            <person name="Chan C.S."/>
        </authorList>
    </citation>
    <scope>NUCLEOTIDE SEQUENCE [LARGE SCALE GENOMIC DNA]</scope>
    <source>
        <strain evidence="7 8">P9</strain>
    </source>
</reference>
<dbReference type="InterPro" id="IPR010652">
    <property type="entry name" value="DUF1232"/>
</dbReference>
<comment type="caution">
    <text evidence="7">The sequence shown here is derived from an EMBL/GenBank/DDBJ whole genome shotgun (WGS) entry which is preliminary data.</text>
</comment>
<protein>
    <submittedName>
        <fullName evidence="7">Membrane protein</fullName>
    </submittedName>
</protein>
<gene>
    <name evidence="7" type="ORF">KP78_29820</name>
</gene>
<evidence type="ECO:0000313" key="7">
    <source>
        <dbReference type="EMBL" id="KIL45438.1"/>
    </source>
</evidence>
<evidence type="ECO:0000259" key="6">
    <source>
        <dbReference type="Pfam" id="PF06803"/>
    </source>
</evidence>
<feature type="domain" description="DUF1232" evidence="6">
    <location>
        <begin position="5"/>
        <end position="40"/>
    </location>
</feature>
<feature type="transmembrane region" description="Helical" evidence="5">
    <location>
        <begin position="25"/>
        <end position="46"/>
    </location>
</feature>
<proteinExistence type="predicted"/>
<dbReference type="Proteomes" id="UP000031938">
    <property type="component" value="Unassembled WGS sequence"/>
</dbReference>
<keyword evidence="3 5" id="KW-1133">Transmembrane helix</keyword>
<evidence type="ECO:0000256" key="5">
    <source>
        <dbReference type="SAM" id="Phobius"/>
    </source>
</evidence>
<comment type="subcellular location">
    <subcellularLocation>
        <location evidence="1">Endomembrane system</location>
        <topology evidence="1">Multi-pass membrane protein</topology>
    </subcellularLocation>
</comment>
<accession>A0A0C2VN57</accession>
<evidence type="ECO:0000256" key="2">
    <source>
        <dbReference type="ARBA" id="ARBA00022692"/>
    </source>
</evidence>
<keyword evidence="4 5" id="KW-0472">Membrane</keyword>